<keyword evidence="6" id="KW-0479">Metal-binding</keyword>
<evidence type="ECO:0000256" key="5">
    <source>
        <dbReference type="ARBA" id="ARBA00022454"/>
    </source>
</evidence>
<feature type="coiled-coil region" evidence="10">
    <location>
        <begin position="227"/>
        <end position="275"/>
    </location>
</feature>
<dbReference type="Pfam" id="PF13476">
    <property type="entry name" value="AAA_23"/>
    <property type="match status" value="1"/>
</dbReference>
<dbReference type="GO" id="GO:0016887">
    <property type="term" value="F:ATP hydrolysis activity"/>
    <property type="evidence" value="ECO:0007669"/>
    <property type="project" value="InterPro"/>
</dbReference>
<organism evidence="12 13">
    <name type="scientific">Caenorhabditis bovis</name>
    <dbReference type="NCBI Taxonomy" id="2654633"/>
    <lineage>
        <taxon>Eukaryota</taxon>
        <taxon>Metazoa</taxon>
        <taxon>Ecdysozoa</taxon>
        <taxon>Nematoda</taxon>
        <taxon>Chromadorea</taxon>
        <taxon>Rhabditida</taxon>
        <taxon>Rhabditina</taxon>
        <taxon>Rhabditomorpha</taxon>
        <taxon>Rhabditoidea</taxon>
        <taxon>Rhabditidae</taxon>
        <taxon>Peloderinae</taxon>
        <taxon>Caenorhabditis</taxon>
    </lineage>
</organism>
<reference evidence="12 13" key="1">
    <citation type="submission" date="2020-04" db="EMBL/GenBank/DDBJ databases">
        <authorList>
            <person name="Laetsch R D."/>
            <person name="Stevens L."/>
            <person name="Kumar S."/>
            <person name="Blaxter L. M."/>
        </authorList>
    </citation>
    <scope>NUCLEOTIDE SEQUENCE [LARGE SCALE GENOMIC DNA]</scope>
</reference>
<keyword evidence="13" id="KW-1185">Reference proteome</keyword>
<dbReference type="Proteomes" id="UP000494206">
    <property type="component" value="Unassembled WGS sequence"/>
</dbReference>
<comment type="cofactor">
    <cofactor evidence="1">
        <name>Zn(2+)</name>
        <dbReference type="ChEBI" id="CHEBI:29105"/>
    </cofactor>
</comment>
<dbReference type="GO" id="GO:0043047">
    <property type="term" value="F:single-stranded telomeric DNA binding"/>
    <property type="evidence" value="ECO:0007669"/>
    <property type="project" value="TreeGrafter"/>
</dbReference>
<dbReference type="SUPFAM" id="SSF52540">
    <property type="entry name" value="P-loop containing nucleoside triphosphate hydrolases"/>
    <property type="match status" value="1"/>
</dbReference>
<comment type="caution">
    <text evidence="12">The sequence shown here is derived from an EMBL/GenBank/DDBJ whole genome shotgun (WGS) entry which is preliminary data.</text>
</comment>
<accession>A0A8S1EDI9</accession>
<dbReference type="GO" id="GO:0007004">
    <property type="term" value="P:telomere maintenance via telomerase"/>
    <property type="evidence" value="ECO:0007669"/>
    <property type="project" value="TreeGrafter"/>
</dbReference>
<dbReference type="InterPro" id="IPR027417">
    <property type="entry name" value="P-loop_NTPase"/>
</dbReference>
<evidence type="ECO:0000313" key="13">
    <source>
        <dbReference type="Proteomes" id="UP000494206"/>
    </source>
</evidence>
<feature type="coiled-coil region" evidence="10">
    <location>
        <begin position="314"/>
        <end position="355"/>
    </location>
</feature>
<name>A0A8S1EDI9_9PELO</name>
<dbReference type="GO" id="GO:0006302">
    <property type="term" value="P:double-strand break repair"/>
    <property type="evidence" value="ECO:0007669"/>
    <property type="project" value="InterPro"/>
</dbReference>
<evidence type="ECO:0000256" key="6">
    <source>
        <dbReference type="ARBA" id="ARBA00022723"/>
    </source>
</evidence>
<proteinExistence type="inferred from homology"/>
<sequence length="406" mass="47124">MAEFLRLKIRGIRSVGDDESNAHYIEFLKPCTLIAGPNGTGKTTIIEAMNYITTGVLPLGNYSTFVQSIEMAQKTRVDASITLEFLDVKRRKCTAVRRMTASLKNSKSTYGKDEFTLSIKHPDGTERSISSKAVDFDRVMLNHLGVPKAILNYVIFCHQEESTWPLSEPKELKKKFDEIFELTKFVTAQDHMRKMVTGYKKDKLVILERRRRCEDMIKIKYEAKKVFDECTEKKNEMRAKLDEMTQMQTQLINEKAQLEKQISHIEKTLKQYEQKEFELKTAASNLQVLRVPSYHGAEEQLRNEIQEIENDGQVRSIEAERQNCKVEIDRIVQNLHRITNEKRKLEDLISQMMADAKHRDSIVEEINKMEEQLRSELNINSDTLFIEALQLAIDEKQLQLAEILES</sequence>
<dbReference type="AlphaFoldDB" id="A0A8S1EDI9"/>
<evidence type="ECO:0000256" key="4">
    <source>
        <dbReference type="ARBA" id="ARBA00009439"/>
    </source>
</evidence>
<dbReference type="GO" id="GO:0046872">
    <property type="term" value="F:metal ion binding"/>
    <property type="evidence" value="ECO:0007669"/>
    <property type="project" value="UniProtKB-KW"/>
</dbReference>
<evidence type="ECO:0000256" key="10">
    <source>
        <dbReference type="SAM" id="Coils"/>
    </source>
</evidence>
<dbReference type="PANTHER" id="PTHR18867">
    <property type="entry name" value="RAD50"/>
    <property type="match status" value="1"/>
</dbReference>
<dbReference type="EMBL" id="CADEPM010000001">
    <property type="protein sequence ID" value="CAB3397614.1"/>
    <property type="molecule type" value="Genomic_DNA"/>
</dbReference>
<evidence type="ECO:0000313" key="12">
    <source>
        <dbReference type="EMBL" id="CAB3397614.1"/>
    </source>
</evidence>
<keyword evidence="5" id="KW-0158">Chromosome</keyword>
<protein>
    <recommendedName>
        <fullName evidence="11">Rad50/SbcC-type AAA domain-containing protein</fullName>
    </recommendedName>
</protein>
<dbReference type="GO" id="GO:0000794">
    <property type="term" value="C:condensed nuclear chromosome"/>
    <property type="evidence" value="ECO:0007669"/>
    <property type="project" value="TreeGrafter"/>
</dbReference>
<dbReference type="GO" id="GO:0000722">
    <property type="term" value="P:telomere maintenance via recombination"/>
    <property type="evidence" value="ECO:0007669"/>
    <property type="project" value="TreeGrafter"/>
</dbReference>
<comment type="similarity">
    <text evidence="4">Belongs to the SMC family. RAD50 subfamily.</text>
</comment>
<evidence type="ECO:0000256" key="2">
    <source>
        <dbReference type="ARBA" id="ARBA00004123"/>
    </source>
</evidence>
<keyword evidence="8" id="KW-0539">Nucleus</keyword>
<evidence type="ECO:0000259" key="11">
    <source>
        <dbReference type="Pfam" id="PF13476"/>
    </source>
</evidence>
<keyword evidence="7" id="KW-0862">Zinc</keyword>
<dbReference type="GO" id="GO:0030870">
    <property type="term" value="C:Mre11 complex"/>
    <property type="evidence" value="ECO:0007669"/>
    <property type="project" value="TreeGrafter"/>
</dbReference>
<dbReference type="InterPro" id="IPR038729">
    <property type="entry name" value="Rad50/SbcC_AAA"/>
</dbReference>
<comment type="subcellular location">
    <subcellularLocation>
        <location evidence="3">Chromosome</location>
    </subcellularLocation>
    <subcellularLocation>
        <location evidence="2">Nucleus</location>
    </subcellularLocation>
</comment>
<comment type="catalytic activity">
    <reaction evidence="9">
        <text>ATP + H2O = ADP + phosphate + H(+)</text>
        <dbReference type="Rhea" id="RHEA:13065"/>
        <dbReference type="ChEBI" id="CHEBI:15377"/>
        <dbReference type="ChEBI" id="CHEBI:15378"/>
        <dbReference type="ChEBI" id="CHEBI:30616"/>
        <dbReference type="ChEBI" id="CHEBI:43474"/>
        <dbReference type="ChEBI" id="CHEBI:456216"/>
    </reaction>
</comment>
<feature type="domain" description="Rad50/SbcC-type AAA" evidence="11">
    <location>
        <begin position="6"/>
        <end position="275"/>
    </location>
</feature>
<evidence type="ECO:0000256" key="3">
    <source>
        <dbReference type="ARBA" id="ARBA00004286"/>
    </source>
</evidence>
<dbReference type="GO" id="GO:0003691">
    <property type="term" value="F:double-stranded telomeric DNA binding"/>
    <property type="evidence" value="ECO:0007669"/>
    <property type="project" value="TreeGrafter"/>
</dbReference>
<dbReference type="OrthoDB" id="18797at2759"/>
<evidence type="ECO:0000256" key="1">
    <source>
        <dbReference type="ARBA" id="ARBA00001947"/>
    </source>
</evidence>
<evidence type="ECO:0000256" key="7">
    <source>
        <dbReference type="ARBA" id="ARBA00022833"/>
    </source>
</evidence>
<keyword evidence="10" id="KW-0175">Coiled coil</keyword>
<evidence type="ECO:0000256" key="9">
    <source>
        <dbReference type="ARBA" id="ARBA00049360"/>
    </source>
</evidence>
<dbReference type="Gene3D" id="3.40.50.300">
    <property type="entry name" value="P-loop containing nucleotide triphosphate hydrolases"/>
    <property type="match status" value="1"/>
</dbReference>
<gene>
    <name evidence="12" type="ORF">CBOVIS_LOCUS1001</name>
</gene>
<dbReference type="PANTHER" id="PTHR18867:SF12">
    <property type="entry name" value="DNA REPAIR PROTEIN RAD50"/>
    <property type="match status" value="1"/>
</dbReference>
<evidence type="ECO:0000256" key="8">
    <source>
        <dbReference type="ARBA" id="ARBA00023242"/>
    </source>
</evidence>
<dbReference type="GO" id="GO:0051880">
    <property type="term" value="F:G-quadruplex DNA binding"/>
    <property type="evidence" value="ECO:0007669"/>
    <property type="project" value="TreeGrafter"/>
</dbReference>
<dbReference type="GO" id="GO:0070192">
    <property type="term" value="P:chromosome organization involved in meiotic cell cycle"/>
    <property type="evidence" value="ECO:0007669"/>
    <property type="project" value="TreeGrafter"/>
</dbReference>